<evidence type="ECO:0000313" key="4">
    <source>
        <dbReference type="EMBL" id="PXX20071.1"/>
    </source>
</evidence>
<reference evidence="4 5" key="1">
    <citation type="submission" date="2018-05" db="EMBL/GenBank/DDBJ databases">
        <title>Genomic Encyclopedia of Type Strains, Phase I: the one thousand microbial genomes (KMG-I) project.</title>
        <authorList>
            <person name="Kyrpides N."/>
        </authorList>
    </citation>
    <scope>NUCLEOTIDE SEQUENCE [LARGE SCALE GENOMIC DNA]</scope>
    <source>
        <strain evidence="4 5">DSM 15611</strain>
    </source>
</reference>
<evidence type="ECO:0000313" key="5">
    <source>
        <dbReference type="Proteomes" id="UP000248314"/>
    </source>
</evidence>
<dbReference type="GO" id="GO:0016747">
    <property type="term" value="F:acyltransferase activity, transferring groups other than amino-acyl groups"/>
    <property type="evidence" value="ECO:0007669"/>
    <property type="project" value="InterPro"/>
</dbReference>
<sequence length="196" mass="21633">MLTIEQAQPSQAADIARLIMEAMNHDCCLYFAGETHGLMGFHQLMTHLVGRTDSQYSYLNTLVALDAAGKVIGICTSYDGAELRRLRTAFVQSCLEWFGRDFSDMDDETAAGELYVDSLAVDAHHRGQGIAKALLKATILRASRLSLPAVGLLVDKGNPKAEKLYHDVGFRYVGDNQWGGHAMKHLQYVFGDEHDA</sequence>
<dbReference type="CDD" id="cd04301">
    <property type="entry name" value="NAT_SF"/>
    <property type="match status" value="1"/>
</dbReference>
<dbReference type="Proteomes" id="UP000248314">
    <property type="component" value="Unassembled WGS sequence"/>
</dbReference>
<evidence type="ECO:0000259" key="3">
    <source>
        <dbReference type="PROSITE" id="PS51186"/>
    </source>
</evidence>
<dbReference type="InterPro" id="IPR016181">
    <property type="entry name" value="Acyl_CoA_acyltransferase"/>
</dbReference>
<keyword evidence="2" id="KW-0012">Acyltransferase</keyword>
<evidence type="ECO:0000256" key="2">
    <source>
        <dbReference type="ARBA" id="ARBA00023315"/>
    </source>
</evidence>
<dbReference type="InterPro" id="IPR050680">
    <property type="entry name" value="YpeA/RimI_acetyltransf"/>
</dbReference>
<name>A0A318HVI2_9BACT</name>
<organism evidence="4 5">
    <name type="scientific">Hoylesella shahii DSM 15611 = JCM 12083</name>
    <dbReference type="NCBI Taxonomy" id="1122991"/>
    <lineage>
        <taxon>Bacteria</taxon>
        <taxon>Pseudomonadati</taxon>
        <taxon>Bacteroidota</taxon>
        <taxon>Bacteroidia</taxon>
        <taxon>Bacteroidales</taxon>
        <taxon>Prevotellaceae</taxon>
        <taxon>Hoylesella</taxon>
    </lineage>
</organism>
<proteinExistence type="predicted"/>
<gene>
    <name evidence="4" type="ORF">EJ73_02320</name>
</gene>
<protein>
    <submittedName>
        <fullName evidence="4">DNA-3-methyladenine glycosylase I</fullName>
    </submittedName>
</protein>
<dbReference type="RefSeq" id="WP_110370450.1">
    <property type="nucleotide sequence ID" value="NZ_QJJX01000034.1"/>
</dbReference>
<evidence type="ECO:0000256" key="1">
    <source>
        <dbReference type="ARBA" id="ARBA00022679"/>
    </source>
</evidence>
<dbReference type="SUPFAM" id="SSF55729">
    <property type="entry name" value="Acyl-CoA N-acyltransferases (Nat)"/>
    <property type="match status" value="1"/>
</dbReference>
<keyword evidence="5" id="KW-1185">Reference proteome</keyword>
<dbReference type="Gene3D" id="3.40.630.30">
    <property type="match status" value="1"/>
</dbReference>
<dbReference type="Pfam" id="PF00583">
    <property type="entry name" value="Acetyltransf_1"/>
    <property type="match status" value="1"/>
</dbReference>
<dbReference type="PROSITE" id="PS51186">
    <property type="entry name" value="GNAT"/>
    <property type="match status" value="1"/>
</dbReference>
<dbReference type="STRING" id="1122991.GCA_000613445_00956"/>
<dbReference type="EMBL" id="QJJX01000034">
    <property type="protein sequence ID" value="PXX20071.1"/>
    <property type="molecule type" value="Genomic_DNA"/>
</dbReference>
<dbReference type="InterPro" id="IPR000182">
    <property type="entry name" value="GNAT_dom"/>
</dbReference>
<feature type="domain" description="N-acetyltransferase" evidence="3">
    <location>
        <begin position="2"/>
        <end position="188"/>
    </location>
</feature>
<dbReference type="PANTHER" id="PTHR43420">
    <property type="entry name" value="ACETYLTRANSFERASE"/>
    <property type="match status" value="1"/>
</dbReference>
<keyword evidence="1" id="KW-0808">Transferase</keyword>
<comment type="caution">
    <text evidence="4">The sequence shown here is derived from an EMBL/GenBank/DDBJ whole genome shotgun (WGS) entry which is preliminary data.</text>
</comment>
<accession>A0A318HVI2</accession>
<dbReference type="AlphaFoldDB" id="A0A318HVI2"/>